<dbReference type="Gene3D" id="2.30.290.10">
    <property type="entry name" value="BH3618-like"/>
    <property type="match status" value="1"/>
</dbReference>
<sequence>MKFNTVRFGEIEVLDEQIFHFNKGIPGYEQLQLYTLITVDEHAPFAYLQSVEDGNLAFIVIDPFEFFSDYEFELPEAAKEELKLESPEHAAVRTIVAIKDKLEQATTNLVAPIVINRSNRRGKQVVLAKSSYTTRCRLFADDTVK</sequence>
<dbReference type="Pfam" id="PF02623">
    <property type="entry name" value="FliW"/>
    <property type="match status" value="1"/>
</dbReference>
<dbReference type="HAMAP" id="MF_01185">
    <property type="entry name" value="FliW"/>
    <property type="match status" value="1"/>
</dbReference>
<dbReference type="AlphaFoldDB" id="A0A4U0FB68"/>
<dbReference type="NCBIfam" id="NF009793">
    <property type="entry name" value="PRK13285.1-1"/>
    <property type="match status" value="1"/>
</dbReference>
<reference evidence="5 6" key="1">
    <citation type="submission" date="2019-04" db="EMBL/GenBank/DDBJ databases">
        <title>Cohnella sp. nov., isolated from soil.</title>
        <authorList>
            <person name="Kim W."/>
        </authorList>
    </citation>
    <scope>NUCLEOTIDE SEQUENCE [LARGE SCALE GENOMIC DNA]</scope>
    <source>
        <strain evidence="5 6">CAU 1483</strain>
    </source>
</reference>
<dbReference type="PANTHER" id="PTHR39190:SF1">
    <property type="entry name" value="FLAGELLAR ASSEMBLY FACTOR FLIW"/>
    <property type="match status" value="1"/>
</dbReference>
<dbReference type="EMBL" id="SUPK01000005">
    <property type="protein sequence ID" value="TJY41950.1"/>
    <property type="molecule type" value="Genomic_DNA"/>
</dbReference>
<name>A0A4U0FB68_9BACL</name>
<keyword evidence="1 4" id="KW-0963">Cytoplasm</keyword>
<dbReference type="GO" id="GO:0005737">
    <property type="term" value="C:cytoplasm"/>
    <property type="evidence" value="ECO:0007669"/>
    <property type="project" value="UniProtKB-SubCell"/>
</dbReference>
<protein>
    <recommendedName>
        <fullName evidence="4">Flagellar assembly factor FliW</fullName>
    </recommendedName>
</protein>
<dbReference type="GO" id="GO:0006417">
    <property type="term" value="P:regulation of translation"/>
    <property type="evidence" value="ECO:0007669"/>
    <property type="project" value="UniProtKB-KW"/>
</dbReference>
<evidence type="ECO:0000313" key="5">
    <source>
        <dbReference type="EMBL" id="TJY41950.1"/>
    </source>
</evidence>
<evidence type="ECO:0000256" key="1">
    <source>
        <dbReference type="ARBA" id="ARBA00022490"/>
    </source>
</evidence>
<keyword evidence="5" id="KW-0282">Flagellum</keyword>
<dbReference type="SUPFAM" id="SSF141457">
    <property type="entry name" value="BH3618-like"/>
    <property type="match status" value="1"/>
</dbReference>
<dbReference type="GO" id="GO:0044780">
    <property type="term" value="P:bacterial-type flagellum assembly"/>
    <property type="evidence" value="ECO:0007669"/>
    <property type="project" value="UniProtKB-UniRule"/>
</dbReference>
<keyword evidence="5" id="KW-0966">Cell projection</keyword>
<comment type="function">
    <text evidence="4">Acts as an anti-CsrA protein, binds CsrA and prevents it from repressing translation of its target genes, one of which is flagellin. Binds to flagellin and participates in the assembly of the flagellum.</text>
</comment>
<accession>A0A4U0FB68</accession>
<dbReference type="InterPro" id="IPR024046">
    <property type="entry name" value="Flagellar_assmbl_FliW_dom_sf"/>
</dbReference>
<comment type="subunit">
    <text evidence="4">Interacts with translational regulator CsrA and flagellin(s).</text>
</comment>
<proteinExistence type="inferred from homology"/>
<dbReference type="RefSeq" id="WP_136778084.1">
    <property type="nucleotide sequence ID" value="NZ_SUPK01000005.1"/>
</dbReference>
<dbReference type="OrthoDB" id="9801235at2"/>
<keyword evidence="2 4" id="KW-1005">Bacterial flagellum biogenesis</keyword>
<keyword evidence="6" id="KW-1185">Reference proteome</keyword>
<comment type="similarity">
    <text evidence="4">Belongs to the FliW family.</text>
</comment>
<comment type="caution">
    <text evidence="5">The sequence shown here is derived from an EMBL/GenBank/DDBJ whole genome shotgun (WGS) entry which is preliminary data.</text>
</comment>
<keyword evidence="3 4" id="KW-0810">Translation regulation</keyword>
<evidence type="ECO:0000256" key="3">
    <source>
        <dbReference type="ARBA" id="ARBA00022845"/>
    </source>
</evidence>
<dbReference type="PANTHER" id="PTHR39190">
    <property type="entry name" value="FLAGELLAR ASSEMBLY FACTOR FLIW"/>
    <property type="match status" value="1"/>
</dbReference>
<dbReference type="Proteomes" id="UP000309673">
    <property type="component" value="Unassembled WGS sequence"/>
</dbReference>
<evidence type="ECO:0000256" key="2">
    <source>
        <dbReference type="ARBA" id="ARBA00022795"/>
    </source>
</evidence>
<comment type="subcellular location">
    <subcellularLocation>
        <location evidence="4">Cytoplasm</location>
    </subcellularLocation>
</comment>
<organism evidence="5 6">
    <name type="scientific">Cohnella pontilimi</name>
    <dbReference type="NCBI Taxonomy" id="2564100"/>
    <lineage>
        <taxon>Bacteria</taxon>
        <taxon>Bacillati</taxon>
        <taxon>Bacillota</taxon>
        <taxon>Bacilli</taxon>
        <taxon>Bacillales</taxon>
        <taxon>Paenibacillaceae</taxon>
        <taxon>Cohnella</taxon>
    </lineage>
</organism>
<keyword evidence="4" id="KW-0143">Chaperone</keyword>
<evidence type="ECO:0000313" key="6">
    <source>
        <dbReference type="Proteomes" id="UP000309673"/>
    </source>
</evidence>
<keyword evidence="5" id="KW-0969">Cilium</keyword>
<gene>
    <name evidence="4" type="primary">fliW</name>
    <name evidence="5" type="ORF">E5161_12190</name>
</gene>
<evidence type="ECO:0000256" key="4">
    <source>
        <dbReference type="HAMAP-Rule" id="MF_01185"/>
    </source>
</evidence>
<dbReference type="InterPro" id="IPR003775">
    <property type="entry name" value="Flagellar_assembly_factor_FliW"/>
</dbReference>